<evidence type="ECO:0000256" key="13">
    <source>
        <dbReference type="ARBA" id="ARBA00023180"/>
    </source>
</evidence>
<dbReference type="Gene3D" id="2.60.40.10">
    <property type="entry name" value="Immunoglobulins"/>
    <property type="match status" value="1"/>
</dbReference>
<keyword evidence="23" id="KW-1185">Reference proteome</keyword>
<evidence type="ECO:0000256" key="7">
    <source>
        <dbReference type="ARBA" id="ARBA00022729"/>
    </source>
</evidence>
<name>A0A6J0VAB9_9SAUR</name>
<dbReference type="KEGG" id="pvt:110089099"/>
<keyword evidence="16" id="KW-0393">Immunoglobulin domain</keyword>
<evidence type="ECO:0000256" key="4">
    <source>
        <dbReference type="ARBA" id="ARBA00022448"/>
    </source>
</evidence>
<organism evidence="23 24">
    <name type="scientific">Pogona vitticeps</name>
    <name type="common">central bearded dragon</name>
    <dbReference type="NCBI Taxonomy" id="103695"/>
    <lineage>
        <taxon>Eukaryota</taxon>
        <taxon>Metazoa</taxon>
        <taxon>Chordata</taxon>
        <taxon>Craniata</taxon>
        <taxon>Vertebrata</taxon>
        <taxon>Euteleostomi</taxon>
        <taxon>Lepidosauria</taxon>
        <taxon>Squamata</taxon>
        <taxon>Bifurcata</taxon>
        <taxon>Unidentata</taxon>
        <taxon>Episquamata</taxon>
        <taxon>Toxicofera</taxon>
        <taxon>Iguania</taxon>
        <taxon>Acrodonta</taxon>
        <taxon>Agamidae</taxon>
        <taxon>Amphibolurinae</taxon>
        <taxon>Pogona</taxon>
    </lineage>
</organism>
<evidence type="ECO:0000256" key="16">
    <source>
        <dbReference type="ARBA" id="ARBA00023319"/>
    </source>
</evidence>
<dbReference type="PANTHER" id="PTHR10546">
    <property type="entry name" value="SODIUM CHANNEL SUBUNIT BETA-1 AND 3"/>
    <property type="match status" value="1"/>
</dbReference>
<evidence type="ECO:0000256" key="9">
    <source>
        <dbReference type="ARBA" id="ARBA00023053"/>
    </source>
</evidence>
<gene>
    <name evidence="24" type="primary">SCN1B</name>
</gene>
<dbReference type="GO" id="GO:0019871">
    <property type="term" value="F:sodium channel inhibitor activity"/>
    <property type="evidence" value="ECO:0007669"/>
    <property type="project" value="TreeGrafter"/>
</dbReference>
<dbReference type="RefSeq" id="XP_020667574.2">
    <property type="nucleotide sequence ID" value="XM_020811915.2"/>
</dbReference>
<evidence type="ECO:0000256" key="8">
    <source>
        <dbReference type="ARBA" id="ARBA00022989"/>
    </source>
</evidence>
<dbReference type="InterPro" id="IPR007110">
    <property type="entry name" value="Ig-like_dom"/>
</dbReference>
<keyword evidence="9" id="KW-0915">Sodium</keyword>
<evidence type="ECO:0000256" key="1">
    <source>
        <dbReference type="ARBA" id="ARBA00004251"/>
    </source>
</evidence>
<keyword evidence="11 20" id="KW-0472">Membrane</keyword>
<dbReference type="InterPro" id="IPR013783">
    <property type="entry name" value="Ig-like_fold"/>
</dbReference>
<dbReference type="GO" id="GO:0001518">
    <property type="term" value="C:voltage-gated sodium channel complex"/>
    <property type="evidence" value="ECO:0007669"/>
    <property type="project" value="InterPro"/>
</dbReference>
<evidence type="ECO:0000256" key="18">
    <source>
        <dbReference type="ARBA" id="ARBA00045714"/>
    </source>
</evidence>
<dbReference type="OrthoDB" id="8868224at2759"/>
<keyword evidence="6 20" id="KW-0812">Transmembrane</keyword>
<dbReference type="PROSITE" id="PS50835">
    <property type="entry name" value="IG_LIKE"/>
    <property type="match status" value="1"/>
</dbReference>
<dbReference type="GO" id="GO:0043204">
    <property type="term" value="C:perikaryon"/>
    <property type="evidence" value="ECO:0007669"/>
    <property type="project" value="UniProtKB-SubCell"/>
</dbReference>
<keyword evidence="10" id="KW-0406">Ion transport</keyword>
<keyword evidence="13" id="KW-0325">Glycoprotein</keyword>
<evidence type="ECO:0000256" key="2">
    <source>
        <dbReference type="ARBA" id="ARBA00004484"/>
    </source>
</evidence>
<dbReference type="GO" id="GO:0030424">
    <property type="term" value="C:axon"/>
    <property type="evidence" value="ECO:0007669"/>
    <property type="project" value="UniProtKB-SubCell"/>
</dbReference>
<dbReference type="PROSITE" id="PS51257">
    <property type="entry name" value="PROKAR_LIPOPROTEIN"/>
    <property type="match status" value="1"/>
</dbReference>
<evidence type="ECO:0000256" key="14">
    <source>
        <dbReference type="ARBA" id="ARBA00023201"/>
    </source>
</evidence>
<evidence type="ECO:0000256" key="5">
    <source>
        <dbReference type="ARBA" id="ARBA00022475"/>
    </source>
</evidence>
<evidence type="ECO:0000256" key="15">
    <source>
        <dbReference type="ARBA" id="ARBA00023273"/>
    </source>
</evidence>
<dbReference type="SUPFAM" id="SSF48726">
    <property type="entry name" value="Immunoglobulin"/>
    <property type="match status" value="1"/>
</dbReference>
<proteinExistence type="inferred from homology"/>
<dbReference type="Proteomes" id="UP001652642">
    <property type="component" value="Chromosome 9"/>
</dbReference>
<feature type="chain" id="PRO_5046451427" description="Sodium channel regulatory subunit beta-1" evidence="21">
    <location>
        <begin position="22"/>
        <end position="221"/>
    </location>
</feature>
<dbReference type="GO" id="GO:0005272">
    <property type="term" value="F:sodium channel activity"/>
    <property type="evidence" value="ECO:0007669"/>
    <property type="project" value="UniProtKB-KW"/>
</dbReference>
<keyword evidence="4" id="KW-0813">Transport</keyword>
<keyword evidence="5" id="KW-1003">Cell membrane</keyword>
<evidence type="ECO:0000313" key="23">
    <source>
        <dbReference type="Proteomes" id="UP001652642"/>
    </source>
</evidence>
<comment type="function">
    <text evidence="18">Regulatory subunit of multiple voltage-gated sodium (Nav) channels directly mediating the depolarization of excitable membranes. Navs, also called VGSCs (voltage-gated sodium channels) or VDSCs (voltage-dependent sodium channels), operate by switching between closed and open conformations depending on the voltage difference across the membrane. In the open conformation they allow Na(+) ions to selectively pass through the pore, along their electrochemical gradient. The influx of Na+ ions provokes membrane depolarization, initiating the propagation of electrical signals throughout cells and tissues. The accessory beta subunits participate in localization and functional modulation of the Nav channels. Modulates the activity of SCN1A/Nav1.1, SCN2A/Nav1.2, SCN3A/Nav1.3, SCN4A/Nav1.4, SCN5A/Nav1.5, SCN8A/Nav1.6, SCN9A/Nav1.7 and SCN10A/Nav1.8.</text>
</comment>
<dbReference type="InParanoid" id="A0A6J0VAB9"/>
<evidence type="ECO:0000259" key="22">
    <source>
        <dbReference type="PROSITE" id="PS50835"/>
    </source>
</evidence>
<evidence type="ECO:0000313" key="24">
    <source>
        <dbReference type="RefSeq" id="XP_020667574.2"/>
    </source>
</evidence>
<evidence type="ECO:0000256" key="19">
    <source>
        <dbReference type="ARBA" id="ARBA00047180"/>
    </source>
</evidence>
<accession>A0A6J0VAB9</accession>
<keyword evidence="24" id="KW-0407">Ion channel</keyword>
<dbReference type="GeneID" id="110089099"/>
<dbReference type="GO" id="GO:0086091">
    <property type="term" value="P:regulation of heart rate by cardiac conduction"/>
    <property type="evidence" value="ECO:0007669"/>
    <property type="project" value="TreeGrafter"/>
</dbReference>
<evidence type="ECO:0000256" key="21">
    <source>
        <dbReference type="SAM" id="SignalP"/>
    </source>
</evidence>
<comment type="subcellular location">
    <subcellularLocation>
        <location evidence="1">Cell membrane</location>
        <topology evidence="1">Single-pass type I membrane protein</topology>
    </subcellularLocation>
    <subcellularLocation>
        <location evidence="3">Cell projection</location>
        <location evidence="3">Axon</location>
    </subcellularLocation>
    <subcellularLocation>
        <location evidence="2">Perikaryon</location>
    </subcellularLocation>
</comment>
<dbReference type="CTD" id="6324"/>
<feature type="signal peptide" evidence="21">
    <location>
        <begin position="1"/>
        <end position="21"/>
    </location>
</feature>
<evidence type="ECO:0000256" key="6">
    <source>
        <dbReference type="ARBA" id="ARBA00022692"/>
    </source>
</evidence>
<dbReference type="GO" id="GO:0086002">
    <property type="term" value="P:cardiac muscle cell action potential involved in contraction"/>
    <property type="evidence" value="ECO:0007669"/>
    <property type="project" value="TreeGrafter"/>
</dbReference>
<evidence type="ECO:0000256" key="17">
    <source>
        <dbReference type="ARBA" id="ARBA00024210"/>
    </source>
</evidence>
<dbReference type="GO" id="GO:0044325">
    <property type="term" value="F:transmembrane transporter binding"/>
    <property type="evidence" value="ECO:0007669"/>
    <property type="project" value="TreeGrafter"/>
</dbReference>
<dbReference type="Pfam" id="PF07686">
    <property type="entry name" value="V-set"/>
    <property type="match status" value="1"/>
</dbReference>
<evidence type="ECO:0000256" key="3">
    <source>
        <dbReference type="ARBA" id="ARBA00004489"/>
    </source>
</evidence>
<keyword evidence="12" id="KW-1015">Disulfide bond</keyword>
<protein>
    <recommendedName>
        <fullName evidence="19">Sodium channel regulatory subunit beta-1</fullName>
    </recommendedName>
</protein>
<evidence type="ECO:0000256" key="20">
    <source>
        <dbReference type="SAM" id="Phobius"/>
    </source>
</evidence>
<dbReference type="InterPro" id="IPR027098">
    <property type="entry name" value="Na_channel_b1/b3"/>
</dbReference>
<reference evidence="24" key="1">
    <citation type="submission" date="2025-08" db="UniProtKB">
        <authorList>
            <consortium name="RefSeq"/>
        </authorList>
    </citation>
    <scope>IDENTIFICATION</scope>
</reference>
<feature type="domain" description="Ig-like" evidence="22">
    <location>
        <begin position="4"/>
        <end position="126"/>
    </location>
</feature>
<evidence type="ECO:0000256" key="12">
    <source>
        <dbReference type="ARBA" id="ARBA00023157"/>
    </source>
</evidence>
<dbReference type="InterPro" id="IPR013106">
    <property type="entry name" value="Ig_V-set"/>
</dbReference>
<keyword evidence="7 21" id="KW-0732">Signal</keyword>
<dbReference type="PANTHER" id="PTHR10546:SF2">
    <property type="entry name" value="SODIUM CHANNEL SUBUNIT BETA-1"/>
    <property type="match status" value="1"/>
</dbReference>
<feature type="transmembrane region" description="Helical" evidence="20">
    <location>
        <begin position="164"/>
        <end position="185"/>
    </location>
</feature>
<keyword evidence="8 20" id="KW-1133">Transmembrane helix</keyword>
<dbReference type="InterPro" id="IPR036179">
    <property type="entry name" value="Ig-like_dom_sf"/>
</dbReference>
<evidence type="ECO:0000256" key="10">
    <source>
        <dbReference type="ARBA" id="ARBA00023065"/>
    </source>
</evidence>
<dbReference type="AlphaFoldDB" id="A0A6J0VAB9"/>
<sequence length="221" mass="24777">MAGPRPIAILLCLALVASCQGGCVEVESETEAVAGHEFRIRCISCKKRSETEAETFTDWYFKQKGTEDFVKILHYDAETKLSVFDERFMDLVGWEGTHSGPDLQELSIRLKNVTYDHEGEYICSVNRTLLYANDFAHNVLVKKTIHVDVVDKANRDMASIVSEIMMYVLIVVLTIWLVAEMIYCYKKIAAATEAAAQENASEYLAITSESKENCTGVQVAE</sequence>
<keyword evidence="14" id="KW-0739">Sodium transport</keyword>
<evidence type="ECO:0000256" key="11">
    <source>
        <dbReference type="ARBA" id="ARBA00023136"/>
    </source>
</evidence>
<comment type="similarity">
    <text evidence="17">Belongs to the sodium channel auxiliary subunit SCN1B (TC 8.A.17) family.</text>
</comment>
<keyword evidence="15" id="KW-0966">Cell projection</keyword>